<comment type="caution">
    <text evidence="1">The sequence shown here is derived from an EMBL/GenBank/DDBJ whole genome shotgun (WGS) entry which is preliminary data.</text>
</comment>
<dbReference type="AlphaFoldDB" id="A0A3S5YM71"/>
<gene>
    <name evidence="1" type="ORF">P298_12845</name>
</gene>
<accession>A0A3S5YM71</accession>
<dbReference type="Proteomes" id="UP000868500">
    <property type="component" value="Unassembled WGS sequence"/>
</dbReference>
<sequence>MQLGKTLPFTILLQTEAVSETISSNGGLFIIGQVMKLAGIIQEYM</sequence>
<organism evidence="1">
    <name type="scientific">Salmonella enterica subsp. arizonae serovar 18:z4,z23:- str. CVM N26626</name>
    <dbReference type="NCBI Taxonomy" id="1395119"/>
    <lineage>
        <taxon>Bacteria</taxon>
        <taxon>Pseudomonadati</taxon>
        <taxon>Pseudomonadota</taxon>
        <taxon>Gammaproteobacteria</taxon>
        <taxon>Enterobacterales</taxon>
        <taxon>Enterobacteriaceae</taxon>
        <taxon>Salmonella</taxon>
    </lineage>
</organism>
<proteinExistence type="predicted"/>
<protein>
    <submittedName>
        <fullName evidence="1">Uncharacterized protein</fullName>
    </submittedName>
</protein>
<evidence type="ECO:0000313" key="1">
    <source>
        <dbReference type="EMBL" id="OLW01563.1"/>
    </source>
</evidence>
<reference evidence="1" key="1">
    <citation type="submission" date="2013-09" db="EMBL/GenBank/DDBJ databases">
        <title>Salmonella enterica subsp. IIIa serovar 18:z4:z23:-.</title>
        <authorList>
            <person name="Chen Y."/>
            <person name="Li C."/>
            <person name="Mcdermott P."/>
            <person name="Zhao S."/>
        </authorList>
    </citation>
    <scope>NUCLEOTIDE SEQUENCE [LARGE SCALE GENOMIC DNA]</scope>
    <source>
        <strain evidence="1">N26626</strain>
    </source>
</reference>
<dbReference type="EMBL" id="AWRC01000019">
    <property type="protein sequence ID" value="OLW01563.1"/>
    <property type="molecule type" value="Genomic_DNA"/>
</dbReference>
<name>A0A3S5YM71_SALER</name>